<sequence>MQRLKELMMKTVGLPLCAVLLCASGCAPPAVAPWRRPRWK</sequence>
<gene>
    <name evidence="1" type="ORF">D187_005483</name>
</gene>
<protein>
    <submittedName>
        <fullName evidence="1">Uncharacterized protein</fullName>
    </submittedName>
</protein>
<dbReference type="EMBL" id="ANAH02000004">
    <property type="protein sequence ID" value="EPX64349.1"/>
    <property type="molecule type" value="Genomic_DNA"/>
</dbReference>
<accession>S9QSR2</accession>
<dbReference type="Proteomes" id="UP000011682">
    <property type="component" value="Unassembled WGS sequence"/>
</dbReference>
<dbReference type="RefSeq" id="WP_002628446.1">
    <property type="nucleotide sequence ID" value="NZ_ANAH02000004.1"/>
</dbReference>
<evidence type="ECO:0000313" key="1">
    <source>
        <dbReference type="EMBL" id="EPX64349.1"/>
    </source>
</evidence>
<proteinExistence type="predicted"/>
<dbReference type="AlphaFoldDB" id="S9QSR2"/>
<name>S9QSR2_CYSF2</name>
<comment type="caution">
    <text evidence="1">The sequence shown here is derived from an EMBL/GenBank/DDBJ whole genome shotgun (WGS) entry which is preliminary data.</text>
</comment>
<keyword evidence="2" id="KW-1185">Reference proteome</keyword>
<organism evidence="1 2">
    <name type="scientific">Cystobacter fuscus (strain ATCC 25194 / DSM 2262 / NBRC 100088 / M29)</name>
    <dbReference type="NCBI Taxonomy" id="1242864"/>
    <lineage>
        <taxon>Bacteria</taxon>
        <taxon>Pseudomonadati</taxon>
        <taxon>Myxococcota</taxon>
        <taxon>Myxococcia</taxon>
        <taxon>Myxococcales</taxon>
        <taxon>Cystobacterineae</taxon>
        <taxon>Archangiaceae</taxon>
        <taxon>Cystobacter</taxon>
    </lineage>
</organism>
<reference evidence="1" key="1">
    <citation type="submission" date="2013-05" db="EMBL/GenBank/DDBJ databases">
        <title>Genome assembly of Cystobacter fuscus DSM 2262.</title>
        <authorList>
            <person name="Sharma G."/>
            <person name="Khatri I."/>
            <person name="Kaur C."/>
            <person name="Mayilraj S."/>
            <person name="Subramanian S."/>
        </authorList>
    </citation>
    <scope>NUCLEOTIDE SEQUENCE [LARGE SCALE GENOMIC DNA]</scope>
    <source>
        <strain evidence="1">DSM 2262</strain>
    </source>
</reference>
<evidence type="ECO:0000313" key="2">
    <source>
        <dbReference type="Proteomes" id="UP000011682"/>
    </source>
</evidence>